<keyword evidence="3" id="KW-1185">Reference proteome</keyword>
<dbReference type="Pfam" id="PF08681">
    <property type="entry name" value="TacA1"/>
    <property type="match status" value="1"/>
</dbReference>
<dbReference type="Gene3D" id="1.20.5.780">
    <property type="entry name" value="Single helix bin"/>
    <property type="match status" value="1"/>
</dbReference>
<evidence type="ECO:0000313" key="2">
    <source>
        <dbReference type="EMBL" id="MFB2877488.1"/>
    </source>
</evidence>
<comment type="caution">
    <text evidence="2">The sequence shown here is derived from an EMBL/GenBank/DDBJ whole genome shotgun (WGS) entry which is preliminary data.</text>
</comment>
<organism evidence="2 3">
    <name type="scientific">Floridaenema aerugineum BLCC-F46</name>
    <dbReference type="NCBI Taxonomy" id="3153654"/>
    <lineage>
        <taxon>Bacteria</taxon>
        <taxon>Bacillati</taxon>
        <taxon>Cyanobacteriota</taxon>
        <taxon>Cyanophyceae</taxon>
        <taxon>Oscillatoriophycideae</taxon>
        <taxon>Aerosakkonematales</taxon>
        <taxon>Aerosakkonemataceae</taxon>
        <taxon>Floridanema</taxon>
        <taxon>Floridanema aerugineum</taxon>
    </lineage>
</organism>
<keyword evidence="1" id="KW-1277">Toxin-antitoxin system</keyword>
<reference evidence="2 3" key="1">
    <citation type="submission" date="2024-09" db="EMBL/GenBank/DDBJ databases">
        <title>Floridaenema gen nov. (Aerosakkonemataceae, Aerosakkonematales ord. nov., Cyanobacteria) from benthic tropical and subtropical fresh waters, with the description of four new species.</title>
        <authorList>
            <person name="Moretto J.A."/>
            <person name="Berthold D.E."/>
            <person name="Lefler F.W."/>
            <person name="Huang I.-S."/>
            <person name="Laughinghouse H. IV."/>
        </authorList>
    </citation>
    <scope>NUCLEOTIDE SEQUENCE [LARGE SCALE GENOMIC DNA]</scope>
    <source>
        <strain evidence="2 3">BLCC-F46</strain>
    </source>
</reference>
<proteinExistence type="predicted"/>
<sequence length="121" mass="13862">MSSPAITSVIAMMESLPETLQEQVAEHLREYIADLEDERKWDKSFKKTQQQLINAARRAKQEIAERKAKPLAEEIPLQPEAIALPEKDWEIVTSAIANPPELNPRLKAAIKHNKEKDLRRV</sequence>
<evidence type="ECO:0000313" key="3">
    <source>
        <dbReference type="Proteomes" id="UP001576774"/>
    </source>
</evidence>
<dbReference type="InterPro" id="IPR014795">
    <property type="entry name" value="TacA_1-like"/>
</dbReference>
<dbReference type="Proteomes" id="UP001576774">
    <property type="component" value="Unassembled WGS sequence"/>
</dbReference>
<name>A0ABV4X3X9_9CYAN</name>
<gene>
    <name evidence="2" type="ORF">ACE1CC_11445</name>
</gene>
<evidence type="ECO:0000256" key="1">
    <source>
        <dbReference type="ARBA" id="ARBA00022649"/>
    </source>
</evidence>
<dbReference type="RefSeq" id="WP_413270587.1">
    <property type="nucleotide sequence ID" value="NZ_JBHFNQ010000090.1"/>
</dbReference>
<dbReference type="EMBL" id="JBHFNQ010000090">
    <property type="protein sequence ID" value="MFB2877488.1"/>
    <property type="molecule type" value="Genomic_DNA"/>
</dbReference>
<accession>A0ABV4X3X9</accession>
<protein>
    <submittedName>
        <fullName evidence="2">DUF1778 domain-containing protein</fullName>
    </submittedName>
</protein>